<organism evidence="1 2">
    <name type="scientific">Desulfuromonas soudanensis</name>
    <dbReference type="NCBI Taxonomy" id="1603606"/>
    <lineage>
        <taxon>Bacteria</taxon>
        <taxon>Pseudomonadati</taxon>
        <taxon>Thermodesulfobacteriota</taxon>
        <taxon>Desulfuromonadia</taxon>
        <taxon>Desulfuromonadales</taxon>
        <taxon>Desulfuromonadaceae</taxon>
        <taxon>Desulfuromonas</taxon>
    </lineage>
</organism>
<reference evidence="1 2" key="1">
    <citation type="submission" date="2015-07" db="EMBL/GenBank/DDBJ databases">
        <title>Isolation and Genomic Characterization of a Novel Halophilic Metal-Reducing Deltaproteobacterium from the Deep Subsurface.</title>
        <authorList>
            <person name="Badalamenti J.P."/>
            <person name="Summers Z.M."/>
            <person name="Gralnick J.A."/>
            <person name="Bond D.R."/>
        </authorList>
    </citation>
    <scope>NUCLEOTIDE SEQUENCE [LARGE SCALE GENOMIC DNA]</scope>
    <source>
        <strain evidence="1 2">WTL</strain>
    </source>
</reference>
<dbReference type="AlphaFoldDB" id="A0A0M4DJ23"/>
<dbReference type="EMBL" id="CP010802">
    <property type="protein sequence ID" value="ALC17020.1"/>
    <property type="molecule type" value="Genomic_DNA"/>
</dbReference>
<dbReference type="SUPFAM" id="SSF143011">
    <property type="entry name" value="RelE-like"/>
    <property type="match status" value="1"/>
</dbReference>
<dbReference type="InterPro" id="IPR035093">
    <property type="entry name" value="RelE/ParE_toxin_dom_sf"/>
</dbReference>
<dbReference type="Proteomes" id="UP000057158">
    <property type="component" value="Chromosome"/>
</dbReference>
<protein>
    <submittedName>
        <fullName evidence="1">Uncharacterized protein</fullName>
    </submittedName>
</protein>
<gene>
    <name evidence="1" type="ORF">DSOUD_2256</name>
</gene>
<dbReference type="KEGG" id="des:DSOUD_2256"/>
<dbReference type="RefSeq" id="WP_157671846.1">
    <property type="nucleotide sequence ID" value="NZ_CP010802.1"/>
</dbReference>
<accession>A0A0M4DJ23</accession>
<dbReference type="PATRIC" id="fig|1603606.3.peg.2438"/>
<sequence length="83" mass="9293">MMNVIWQPKALKHLKKIGDRSAQERILAATRGLAAFPACPNIKSLANHEYTHRLRVGNQCPDWLIPSINSGPFGRSLRWVSSA</sequence>
<keyword evidence="2" id="KW-1185">Reference proteome</keyword>
<proteinExistence type="predicted"/>
<dbReference type="OrthoDB" id="9797723at2"/>
<name>A0A0M4DJ23_9BACT</name>
<dbReference type="Gene3D" id="3.30.2310.20">
    <property type="entry name" value="RelE-like"/>
    <property type="match status" value="1"/>
</dbReference>
<evidence type="ECO:0000313" key="2">
    <source>
        <dbReference type="Proteomes" id="UP000057158"/>
    </source>
</evidence>
<evidence type="ECO:0000313" key="1">
    <source>
        <dbReference type="EMBL" id="ALC17020.1"/>
    </source>
</evidence>